<keyword evidence="3" id="KW-1185">Reference proteome</keyword>
<dbReference type="GO" id="GO:0000172">
    <property type="term" value="C:ribonuclease MRP complex"/>
    <property type="evidence" value="ECO:0007669"/>
    <property type="project" value="InterPro"/>
</dbReference>
<protein>
    <recommendedName>
        <fullName evidence="1">Ribonucleases P/MRP subunit Pop8-like domain-containing protein</fullName>
    </recommendedName>
</protein>
<evidence type="ECO:0000313" key="2">
    <source>
        <dbReference type="EMBL" id="OCT54894.1"/>
    </source>
</evidence>
<dbReference type="VEuPathDB" id="FungiDB:CLCR_03183"/>
<evidence type="ECO:0000313" key="3">
    <source>
        <dbReference type="Proteomes" id="UP000094526"/>
    </source>
</evidence>
<evidence type="ECO:0000259" key="1">
    <source>
        <dbReference type="Pfam" id="PF20976"/>
    </source>
</evidence>
<dbReference type="GO" id="GO:0008033">
    <property type="term" value="P:tRNA processing"/>
    <property type="evidence" value="ECO:0007669"/>
    <property type="project" value="InterPro"/>
</dbReference>
<proteinExistence type="predicted"/>
<dbReference type="GO" id="GO:0000294">
    <property type="term" value="P:nuclear-transcribed mRNA catabolic process, RNase MRP-dependent"/>
    <property type="evidence" value="ECO:0007669"/>
    <property type="project" value="TreeGrafter"/>
</dbReference>
<dbReference type="eggNOG" id="ENOG502SCWV">
    <property type="taxonomic scope" value="Eukaryota"/>
</dbReference>
<dbReference type="GO" id="GO:0005655">
    <property type="term" value="C:nucleolar ribonuclease P complex"/>
    <property type="evidence" value="ECO:0007669"/>
    <property type="project" value="InterPro"/>
</dbReference>
<dbReference type="GO" id="GO:0034965">
    <property type="term" value="P:intronic box C/D snoRNA processing"/>
    <property type="evidence" value="ECO:0007669"/>
    <property type="project" value="TreeGrafter"/>
</dbReference>
<dbReference type="GO" id="GO:0004526">
    <property type="term" value="F:ribonuclease P activity"/>
    <property type="evidence" value="ECO:0007669"/>
    <property type="project" value="TreeGrafter"/>
</dbReference>
<dbReference type="OrthoDB" id="5530243at2759"/>
<feature type="domain" description="Ribonucleases P/MRP subunit Pop8-like" evidence="1">
    <location>
        <begin position="21"/>
        <end position="95"/>
    </location>
</feature>
<name>A0A1C1D2D7_9EURO</name>
<dbReference type="InterPro" id="IPR020347">
    <property type="entry name" value="Pop8"/>
</dbReference>
<organism evidence="2 3">
    <name type="scientific">Cladophialophora carrionii</name>
    <dbReference type="NCBI Taxonomy" id="86049"/>
    <lineage>
        <taxon>Eukaryota</taxon>
        <taxon>Fungi</taxon>
        <taxon>Dikarya</taxon>
        <taxon>Ascomycota</taxon>
        <taxon>Pezizomycotina</taxon>
        <taxon>Eurotiomycetes</taxon>
        <taxon>Chaetothyriomycetidae</taxon>
        <taxon>Chaetothyriales</taxon>
        <taxon>Herpotrichiellaceae</taxon>
        <taxon>Cladophialophora</taxon>
    </lineage>
</organism>
<dbReference type="Proteomes" id="UP000094526">
    <property type="component" value="Unassembled WGS sequence"/>
</dbReference>
<dbReference type="AlphaFoldDB" id="A0A1C1D2D7"/>
<dbReference type="PANTHER" id="PTHR28173">
    <property type="entry name" value="RIBONUCLEASES P/MRP PROTEIN SUBUNIT POP8"/>
    <property type="match status" value="1"/>
</dbReference>
<reference evidence="3" key="1">
    <citation type="submission" date="2015-07" db="EMBL/GenBank/DDBJ databases">
        <authorList>
            <person name="Teixeira M.M."/>
            <person name="Souza R.C."/>
            <person name="Almeida L.G."/>
            <person name="Vicente V.A."/>
            <person name="de Hoog S."/>
            <person name="Bocca A.L."/>
            <person name="de Almeida S.R."/>
            <person name="Vasconcelos A.T."/>
            <person name="Felipe M.S."/>
        </authorList>
    </citation>
    <scope>NUCLEOTIDE SEQUENCE [LARGE SCALE GENOMIC DNA]</scope>
    <source>
        <strain evidence="3">KSF</strain>
    </source>
</reference>
<accession>A0A1C1D2D7</accession>
<dbReference type="EMBL" id="LGRB01000003">
    <property type="protein sequence ID" value="OCT54894.1"/>
    <property type="molecule type" value="Genomic_DNA"/>
</dbReference>
<comment type="caution">
    <text evidence="2">The sequence shown here is derived from an EMBL/GenBank/DDBJ whole genome shotgun (WGS) entry which is preliminary data.</text>
</comment>
<sequence>MTNSKPSPKAPASTITLRNPPFSYFHLRLTSLEQQPQQPLDELTIRSYLTAALQQYLGLTGTAIPIDILKVEQQNAWIRVPRDDEVAITAAISQWVGSKGVNLRIEARGTWLGGVVARGRLGGKLWSLEQG</sequence>
<gene>
    <name evidence="2" type="ORF">CLCR_03183</name>
</gene>
<dbReference type="Pfam" id="PF20976">
    <property type="entry name" value="Pop8"/>
    <property type="match status" value="1"/>
</dbReference>
<dbReference type="STRING" id="86049.A0A1C1D2D7"/>
<dbReference type="VEuPathDB" id="FungiDB:G647_04984"/>
<dbReference type="InterPro" id="IPR049128">
    <property type="entry name" value="Pop8-like_dom"/>
</dbReference>
<dbReference type="GO" id="GO:0000171">
    <property type="term" value="F:ribonuclease MRP activity"/>
    <property type="evidence" value="ECO:0007669"/>
    <property type="project" value="TreeGrafter"/>
</dbReference>
<dbReference type="PANTHER" id="PTHR28173:SF1">
    <property type="entry name" value="RIBONUCLEASES P_MRP PROTEIN SUBUNIT POP8"/>
    <property type="match status" value="1"/>
</dbReference>